<evidence type="ECO:0000313" key="2">
    <source>
        <dbReference type="EMBL" id="OHA91264.1"/>
    </source>
</evidence>
<organism evidence="2 3">
    <name type="scientific">Candidatus Zambryskibacteria bacterium RIFCSPHIGHO2_01_FULL_49_18</name>
    <dbReference type="NCBI Taxonomy" id="1802740"/>
    <lineage>
        <taxon>Bacteria</taxon>
        <taxon>Candidatus Zambryskiibacteriota</taxon>
    </lineage>
</organism>
<dbReference type="GO" id="GO:0006508">
    <property type="term" value="P:proteolysis"/>
    <property type="evidence" value="ECO:0007669"/>
    <property type="project" value="InterPro"/>
</dbReference>
<proteinExistence type="inferred from homology"/>
<accession>A0A1G2T200</accession>
<gene>
    <name evidence="2" type="ORF">A2758_02250</name>
</gene>
<dbReference type="Pfam" id="PF00574">
    <property type="entry name" value="CLP_protease"/>
    <property type="match status" value="1"/>
</dbReference>
<sequence>MKKISTATIEQKNLFEDFFVVNSERTVEWLGGVNFDNLQTVLNKIKKLVEEDPAEEIYLVVNSYGGPTGVGMSFYDAVESWLRPNLTTVGSGDVDSSGIIVFLAGEKRYLTKNTTLLFHLAGRTFSTEKRFSTADLENILKEDKLKDYQYACVVSDRTNGRYSPEEVLNLMKNNTVLTALEAVQMGLAHKVL</sequence>
<dbReference type="Proteomes" id="UP000178612">
    <property type="component" value="Unassembled WGS sequence"/>
</dbReference>
<name>A0A1G2T200_9BACT</name>
<evidence type="ECO:0000256" key="1">
    <source>
        <dbReference type="ARBA" id="ARBA00007039"/>
    </source>
</evidence>
<dbReference type="GO" id="GO:0004252">
    <property type="term" value="F:serine-type endopeptidase activity"/>
    <property type="evidence" value="ECO:0007669"/>
    <property type="project" value="InterPro"/>
</dbReference>
<dbReference type="AlphaFoldDB" id="A0A1G2T200"/>
<dbReference type="PRINTS" id="PR00127">
    <property type="entry name" value="CLPPROTEASEP"/>
</dbReference>
<comment type="caution">
    <text evidence="2">The sequence shown here is derived from an EMBL/GenBank/DDBJ whole genome shotgun (WGS) entry which is preliminary data.</text>
</comment>
<comment type="similarity">
    <text evidence="1">Belongs to the peptidase S14 family.</text>
</comment>
<dbReference type="InterPro" id="IPR029045">
    <property type="entry name" value="ClpP/crotonase-like_dom_sf"/>
</dbReference>
<dbReference type="EMBL" id="MHVJ01000013">
    <property type="protein sequence ID" value="OHA91264.1"/>
    <property type="molecule type" value="Genomic_DNA"/>
</dbReference>
<protein>
    <submittedName>
        <fullName evidence="2">Uncharacterized protein</fullName>
    </submittedName>
</protein>
<reference evidence="2 3" key="1">
    <citation type="journal article" date="2016" name="Nat. Commun.">
        <title>Thousands of microbial genomes shed light on interconnected biogeochemical processes in an aquifer system.</title>
        <authorList>
            <person name="Anantharaman K."/>
            <person name="Brown C.T."/>
            <person name="Hug L.A."/>
            <person name="Sharon I."/>
            <person name="Castelle C.J."/>
            <person name="Probst A.J."/>
            <person name="Thomas B.C."/>
            <person name="Singh A."/>
            <person name="Wilkins M.J."/>
            <person name="Karaoz U."/>
            <person name="Brodie E.L."/>
            <person name="Williams K.H."/>
            <person name="Hubbard S.S."/>
            <person name="Banfield J.F."/>
        </authorList>
    </citation>
    <scope>NUCLEOTIDE SEQUENCE [LARGE SCALE GENOMIC DNA]</scope>
</reference>
<dbReference type="GO" id="GO:0004176">
    <property type="term" value="F:ATP-dependent peptidase activity"/>
    <property type="evidence" value="ECO:0007669"/>
    <property type="project" value="InterPro"/>
</dbReference>
<dbReference type="InterPro" id="IPR023562">
    <property type="entry name" value="ClpP/TepA"/>
</dbReference>
<dbReference type="Gene3D" id="3.90.226.10">
    <property type="entry name" value="2-enoyl-CoA Hydratase, Chain A, domain 1"/>
    <property type="match status" value="1"/>
</dbReference>
<dbReference type="InterPro" id="IPR001907">
    <property type="entry name" value="ClpP"/>
</dbReference>
<dbReference type="SUPFAM" id="SSF52096">
    <property type="entry name" value="ClpP/crotonase"/>
    <property type="match status" value="1"/>
</dbReference>
<evidence type="ECO:0000313" key="3">
    <source>
        <dbReference type="Proteomes" id="UP000178612"/>
    </source>
</evidence>